<dbReference type="EMBL" id="FWFN01000002">
    <property type="protein sequence ID" value="SLN31295.1"/>
    <property type="molecule type" value="Genomic_DNA"/>
</dbReference>
<name>A0A1X6YTS6_9RHOB</name>
<accession>A0A1X6YTS6</accession>
<protein>
    <submittedName>
        <fullName evidence="2">Phospholipase YtpA</fullName>
        <ecNumber evidence="2">3.1.1.-</ecNumber>
    </submittedName>
</protein>
<keyword evidence="3" id="KW-1185">Reference proteome</keyword>
<evidence type="ECO:0000259" key="1">
    <source>
        <dbReference type="Pfam" id="PF12146"/>
    </source>
</evidence>
<keyword evidence="2" id="KW-0378">Hydrolase</keyword>
<organism evidence="2 3">
    <name type="scientific">Pseudooceanicola marinus</name>
    <dbReference type="NCBI Taxonomy" id="396013"/>
    <lineage>
        <taxon>Bacteria</taxon>
        <taxon>Pseudomonadati</taxon>
        <taxon>Pseudomonadota</taxon>
        <taxon>Alphaproteobacteria</taxon>
        <taxon>Rhodobacterales</taxon>
        <taxon>Paracoccaceae</taxon>
        <taxon>Pseudooceanicola</taxon>
    </lineage>
</organism>
<dbReference type="AlphaFoldDB" id="A0A1X6YTS6"/>
<sequence length="319" mass="34447">MTDATTAPLFDEVADGPEGGIARWISTSDGVRLRVVHWPLEGAKGTVLLFTGRTEYAEKYGRAAADFAARGYATVTLDWRGQGLADRVSGDPALGHVAEFSDYQKDVAALMEALPGLGVEGPLFLLAHSMGGAIGLRALHDGLPVAAAAFSAPMWGIGMPGPLRPIAWLLTGTSHLLGMVEAITPGTKSETYVLYEPFERNKLTHDREMYDHMRRQAQAHPALMIGGPTMKWLNEALRETRRLARMPSPAVPCLTFLGSDEAIVDTARIRARMAAWPNGRLQMIEGGHHEVMMEGPAIRAQVFDACAAHFDAHLSAPTS</sequence>
<dbReference type="InterPro" id="IPR029058">
    <property type="entry name" value="AB_hydrolase_fold"/>
</dbReference>
<dbReference type="GO" id="GO:0016787">
    <property type="term" value="F:hydrolase activity"/>
    <property type="evidence" value="ECO:0007669"/>
    <property type="project" value="UniProtKB-KW"/>
</dbReference>
<evidence type="ECO:0000313" key="2">
    <source>
        <dbReference type="EMBL" id="SLN31295.1"/>
    </source>
</evidence>
<feature type="domain" description="Serine aminopeptidase S33" evidence="1">
    <location>
        <begin position="43"/>
        <end position="294"/>
    </location>
</feature>
<evidence type="ECO:0000313" key="3">
    <source>
        <dbReference type="Proteomes" id="UP000193963"/>
    </source>
</evidence>
<dbReference type="InterPro" id="IPR022742">
    <property type="entry name" value="Hydrolase_4"/>
</dbReference>
<dbReference type="OrthoDB" id="9788260at2"/>
<dbReference type="Pfam" id="PF12146">
    <property type="entry name" value="Hydrolase_4"/>
    <property type="match status" value="1"/>
</dbReference>
<dbReference type="SUPFAM" id="SSF53474">
    <property type="entry name" value="alpha/beta-Hydrolases"/>
    <property type="match status" value="1"/>
</dbReference>
<dbReference type="EC" id="3.1.1.-" evidence="2"/>
<dbReference type="Gene3D" id="3.40.50.1820">
    <property type="entry name" value="alpha/beta hydrolase"/>
    <property type="match status" value="1"/>
</dbReference>
<dbReference type="RefSeq" id="WP_085887209.1">
    <property type="nucleotide sequence ID" value="NZ_FWFN01000002.1"/>
</dbReference>
<proteinExistence type="predicted"/>
<gene>
    <name evidence="2" type="primary">ytpA</name>
    <name evidence="2" type="ORF">PSM7751_01347</name>
</gene>
<dbReference type="PANTHER" id="PTHR11614">
    <property type="entry name" value="PHOSPHOLIPASE-RELATED"/>
    <property type="match status" value="1"/>
</dbReference>
<dbReference type="Proteomes" id="UP000193963">
    <property type="component" value="Unassembled WGS sequence"/>
</dbReference>
<reference evidence="2 3" key="1">
    <citation type="submission" date="2017-03" db="EMBL/GenBank/DDBJ databases">
        <authorList>
            <person name="Afonso C.L."/>
            <person name="Miller P.J."/>
            <person name="Scott M.A."/>
            <person name="Spackman E."/>
            <person name="Goraichik I."/>
            <person name="Dimitrov K.M."/>
            <person name="Suarez D.L."/>
            <person name="Swayne D.E."/>
        </authorList>
    </citation>
    <scope>NUCLEOTIDE SEQUENCE [LARGE SCALE GENOMIC DNA]</scope>
    <source>
        <strain evidence="2 3">CECT 7751</strain>
    </source>
</reference>
<dbReference type="InterPro" id="IPR051044">
    <property type="entry name" value="MAG_DAG_Lipase"/>
</dbReference>